<dbReference type="RefSeq" id="WP_154121607.1">
    <property type="nucleotide sequence ID" value="NZ_WJXB01000012.1"/>
</dbReference>
<dbReference type="InterPro" id="IPR029033">
    <property type="entry name" value="His_PPase_superfam"/>
</dbReference>
<dbReference type="PANTHER" id="PTHR48100:SF59">
    <property type="entry name" value="ADENOSYLCOBALAMIN_ALPHA-RIBAZOLE PHOSPHATASE"/>
    <property type="match status" value="1"/>
</dbReference>
<dbReference type="EMBL" id="WJXB01000012">
    <property type="protein sequence ID" value="MRN56107.1"/>
    <property type="molecule type" value="Genomic_DNA"/>
</dbReference>
<keyword evidence="2" id="KW-1185">Reference proteome</keyword>
<dbReference type="AlphaFoldDB" id="A0A7X2L3M3"/>
<dbReference type="InterPro" id="IPR050275">
    <property type="entry name" value="PGM_Phosphatase"/>
</dbReference>
<dbReference type="GO" id="GO:0016791">
    <property type="term" value="F:phosphatase activity"/>
    <property type="evidence" value="ECO:0007669"/>
    <property type="project" value="TreeGrafter"/>
</dbReference>
<dbReference type="CDD" id="cd07067">
    <property type="entry name" value="HP_PGM_like"/>
    <property type="match status" value="1"/>
</dbReference>
<dbReference type="InterPro" id="IPR013078">
    <property type="entry name" value="His_Pase_superF_clade-1"/>
</dbReference>
<dbReference type="Proteomes" id="UP000463051">
    <property type="component" value="Unassembled WGS sequence"/>
</dbReference>
<dbReference type="SUPFAM" id="SSF53254">
    <property type="entry name" value="Phosphoglycerate mutase-like"/>
    <property type="match status" value="1"/>
</dbReference>
<sequence>MTTYIYFVRHSESSKSEGNERTRGLTDKGKLDSRKITELLKNEEIDTFISSPYSRAMMTIEEVAQQSGKEILVFEDLRELVFSREDMVIPDKEVYSLVNKMFMDPNYKEPYGESINDCQRRSVARLKEIIKNYKGQKIAIGTHGLVMTLMMRYFDDQYGYEFLMKTSKPDVYRLEFNGEELVNTQRIYKNVTWG</sequence>
<dbReference type="PANTHER" id="PTHR48100">
    <property type="entry name" value="BROAD-SPECIFICITY PHOSPHATASE YOR283W-RELATED"/>
    <property type="match status" value="1"/>
</dbReference>
<reference evidence="1 2" key="1">
    <citation type="submission" date="2019-11" db="EMBL/GenBank/DDBJ databases">
        <title>Paenibacillus monticola sp. nov., a novel PGPR strain isolated from mountain sample in China.</title>
        <authorList>
            <person name="Zhao Q."/>
            <person name="Li H.-P."/>
            <person name="Zhang J.-L."/>
        </authorList>
    </citation>
    <scope>NUCLEOTIDE SEQUENCE [LARGE SCALE GENOMIC DNA]</scope>
    <source>
        <strain evidence="1 2">LC-T2</strain>
    </source>
</reference>
<protein>
    <submittedName>
        <fullName evidence="1">Histidine phosphatase family protein</fullName>
    </submittedName>
</protein>
<organism evidence="1 2">
    <name type="scientific">Paenibacillus monticola</name>
    <dbReference type="NCBI Taxonomy" id="2666075"/>
    <lineage>
        <taxon>Bacteria</taxon>
        <taxon>Bacillati</taxon>
        <taxon>Bacillota</taxon>
        <taxon>Bacilli</taxon>
        <taxon>Bacillales</taxon>
        <taxon>Paenibacillaceae</taxon>
        <taxon>Paenibacillus</taxon>
    </lineage>
</organism>
<evidence type="ECO:0000313" key="2">
    <source>
        <dbReference type="Proteomes" id="UP000463051"/>
    </source>
</evidence>
<proteinExistence type="predicted"/>
<dbReference type="Gene3D" id="3.40.50.1240">
    <property type="entry name" value="Phosphoglycerate mutase-like"/>
    <property type="match status" value="1"/>
</dbReference>
<gene>
    <name evidence="1" type="ORF">GJB61_24335</name>
</gene>
<name>A0A7X2L3M3_9BACL</name>
<dbReference type="GO" id="GO:0005737">
    <property type="term" value="C:cytoplasm"/>
    <property type="evidence" value="ECO:0007669"/>
    <property type="project" value="TreeGrafter"/>
</dbReference>
<comment type="caution">
    <text evidence="1">The sequence shown here is derived from an EMBL/GenBank/DDBJ whole genome shotgun (WGS) entry which is preliminary data.</text>
</comment>
<evidence type="ECO:0000313" key="1">
    <source>
        <dbReference type="EMBL" id="MRN56107.1"/>
    </source>
</evidence>
<accession>A0A7X2L3M3</accession>
<dbReference type="Pfam" id="PF00300">
    <property type="entry name" value="His_Phos_1"/>
    <property type="match status" value="1"/>
</dbReference>